<dbReference type="PANTHER" id="PTHR30204">
    <property type="entry name" value="REDOX-CYCLING DRUG-SENSING TRANSCRIPTIONAL ACTIVATOR SOXR"/>
    <property type="match status" value="1"/>
</dbReference>
<dbReference type="PATRIC" id="fig|408015.6.peg.4295"/>
<dbReference type="PRINTS" id="PR00040">
    <property type="entry name" value="HTHMERR"/>
</dbReference>
<dbReference type="GO" id="GO:0003700">
    <property type="term" value="F:DNA-binding transcription factor activity"/>
    <property type="evidence" value="ECO:0007669"/>
    <property type="project" value="InterPro"/>
</dbReference>
<organism evidence="3 4">
    <name type="scientific">Streptomyces xiamenensis</name>
    <dbReference type="NCBI Taxonomy" id="408015"/>
    <lineage>
        <taxon>Bacteria</taxon>
        <taxon>Bacillati</taxon>
        <taxon>Actinomycetota</taxon>
        <taxon>Actinomycetes</taxon>
        <taxon>Kitasatosporales</taxon>
        <taxon>Streptomycetaceae</taxon>
        <taxon>Streptomyces</taxon>
    </lineage>
</organism>
<dbReference type="RefSeq" id="WP_046724876.1">
    <property type="nucleotide sequence ID" value="NZ_CP009922.3"/>
</dbReference>
<accession>A0A0F7FZM9</accession>
<dbReference type="AlphaFoldDB" id="A0A0F7FZM9"/>
<dbReference type="InterPro" id="IPR000551">
    <property type="entry name" value="MerR-type_HTH_dom"/>
</dbReference>
<dbReference type="InterPro" id="IPR009061">
    <property type="entry name" value="DNA-bd_dom_put_sf"/>
</dbReference>
<dbReference type="PANTHER" id="PTHR30204:SF93">
    <property type="entry name" value="HTH MERR-TYPE DOMAIN-CONTAINING PROTEIN"/>
    <property type="match status" value="1"/>
</dbReference>
<feature type="domain" description="HTH merR-type" evidence="2">
    <location>
        <begin position="1"/>
        <end position="68"/>
    </location>
</feature>
<reference evidence="3" key="1">
    <citation type="submission" date="2019-08" db="EMBL/GenBank/DDBJ databases">
        <title>Complete genome sequence of a mangrove-derived Streptomyces xiamenensis.</title>
        <authorList>
            <person name="Xu J."/>
        </authorList>
    </citation>
    <scope>NUCLEOTIDE SEQUENCE</scope>
    <source>
        <strain evidence="3">318</strain>
    </source>
</reference>
<evidence type="ECO:0000313" key="3">
    <source>
        <dbReference type="EMBL" id="AKG45625.1"/>
    </source>
</evidence>
<dbReference type="InterPro" id="IPR047057">
    <property type="entry name" value="MerR_fam"/>
</dbReference>
<evidence type="ECO:0000313" key="4">
    <source>
        <dbReference type="Proteomes" id="UP000034034"/>
    </source>
</evidence>
<dbReference type="SMART" id="SM00422">
    <property type="entry name" value="HTH_MERR"/>
    <property type="match status" value="1"/>
</dbReference>
<dbReference type="Gene3D" id="1.10.1660.10">
    <property type="match status" value="1"/>
</dbReference>
<dbReference type="HOGENOM" id="CLU_060077_4_3_11"/>
<proteinExistence type="predicted"/>
<dbReference type="GO" id="GO:0003677">
    <property type="term" value="F:DNA binding"/>
    <property type="evidence" value="ECO:0007669"/>
    <property type="project" value="UniProtKB-KW"/>
</dbReference>
<dbReference type="SUPFAM" id="SSF46955">
    <property type="entry name" value="Putative DNA-binding domain"/>
    <property type="match status" value="1"/>
</dbReference>
<dbReference type="Proteomes" id="UP000034034">
    <property type="component" value="Chromosome"/>
</dbReference>
<protein>
    <submittedName>
        <fullName evidence="3">Family transcriptional regulator</fullName>
    </submittedName>
</protein>
<dbReference type="EMBL" id="CP009922">
    <property type="protein sequence ID" value="AKG45625.1"/>
    <property type="molecule type" value="Genomic_DNA"/>
</dbReference>
<dbReference type="STRING" id="408015.SXIM_42410"/>
<gene>
    <name evidence="3" type="ORF">SXIM_42410</name>
</gene>
<dbReference type="Pfam" id="PF13411">
    <property type="entry name" value="MerR_1"/>
    <property type="match status" value="1"/>
</dbReference>
<dbReference type="KEGG" id="sxi:SXIM_42410"/>
<keyword evidence="1" id="KW-0238">DNA-binding</keyword>
<sequence>MLIGELSRRTGVPARLLRYYEQRGLLTSRRDTNNYRQYAEDTPRTVVRIREMLDAGLPTEAIRELLPCTDGADSGADPCPEVLRTLTLELERLETTLATLHDRHTALTAFRTASLDRATADGAGRPSTG</sequence>
<evidence type="ECO:0000256" key="1">
    <source>
        <dbReference type="ARBA" id="ARBA00023125"/>
    </source>
</evidence>
<dbReference type="PROSITE" id="PS50937">
    <property type="entry name" value="HTH_MERR_2"/>
    <property type="match status" value="1"/>
</dbReference>
<keyword evidence="4" id="KW-1185">Reference proteome</keyword>
<name>A0A0F7FZM9_9ACTN</name>
<evidence type="ECO:0000259" key="2">
    <source>
        <dbReference type="PROSITE" id="PS50937"/>
    </source>
</evidence>